<dbReference type="GeneID" id="112042871"/>
<reference evidence="4" key="1">
    <citation type="submission" date="2025-08" db="UniProtKB">
        <authorList>
            <consortium name="RefSeq"/>
        </authorList>
    </citation>
    <scope>IDENTIFICATION</scope>
</reference>
<dbReference type="KEGG" id="bany:112042871"/>
<name>A0A6J1MHK8_BICAN</name>
<dbReference type="GO" id="GO:0000502">
    <property type="term" value="C:proteasome complex"/>
    <property type="evidence" value="ECO:0007669"/>
    <property type="project" value="UniProtKB-KW"/>
</dbReference>
<dbReference type="Proteomes" id="UP001652582">
    <property type="component" value="Chromosome 12"/>
</dbReference>
<dbReference type="GO" id="GO:0043248">
    <property type="term" value="P:proteasome assembly"/>
    <property type="evidence" value="ECO:0007669"/>
    <property type="project" value="InterPro"/>
</dbReference>
<dbReference type="SUPFAM" id="SSF48371">
    <property type="entry name" value="ARM repeat"/>
    <property type="match status" value="1"/>
</dbReference>
<keyword evidence="3" id="KW-1185">Reference proteome</keyword>
<dbReference type="Pfam" id="PF10508">
    <property type="entry name" value="Proteasom_PSMB"/>
    <property type="match status" value="1"/>
</dbReference>
<dbReference type="InterPro" id="IPR019538">
    <property type="entry name" value="PSMD5"/>
</dbReference>
<gene>
    <name evidence="4" type="primary">LOC112042871</name>
</gene>
<dbReference type="Gene3D" id="1.25.10.10">
    <property type="entry name" value="Leucine-rich Repeat Variant"/>
    <property type="match status" value="2"/>
</dbReference>
<dbReference type="InterPro" id="IPR011989">
    <property type="entry name" value="ARM-like"/>
</dbReference>
<evidence type="ECO:0000256" key="1">
    <source>
        <dbReference type="ARBA" id="ARBA00006823"/>
    </source>
</evidence>
<dbReference type="PANTHER" id="PTHR13554">
    <property type="entry name" value="26S PROTEASOME NON-ATPASE REGULATORY SUBUNIT 5-RELATED"/>
    <property type="match status" value="1"/>
</dbReference>
<dbReference type="GO" id="GO:0005829">
    <property type="term" value="C:cytosol"/>
    <property type="evidence" value="ECO:0007669"/>
    <property type="project" value="TreeGrafter"/>
</dbReference>
<protein>
    <recommendedName>
        <fullName evidence="2">26S proteasome non-ATPase regulatory subunit 5</fullName>
    </recommendedName>
</protein>
<sequence length="504" mass="57047">MTQQNNEQFRIFTEKLKTVEERSTALNDIKNLLAYKPASEAVPTIRNIGISKILHCLNETDKIEQLSLTCEVLKLCFEKFDTGDVIKTYTSHIMYLLRHEKDCVRRLAIDEVCKVVTTDPSLLPIPQYIDLYVAIGQMVADQDLGVANKAVLITSNLPAEAYPKVLEEMKIALEGNSSSRCNAFEVIVNISTKSYDILEMCVAHGYFDFMVTELQTDDILYQMNILELLSQLAIKPHGITFLVKQGALQKLSELIMDLQNNPFRGLLTPGYMKFFGCIAHCYPKEIFQKYPALLELLFNALESDDLTILPVALDTLGFIGTTWEGKLSLVALGSKYTQTIQNIGVIIKNSRVEIKVRALHCMSNLICTQKDPKAKTEEVDQRITLMTREWFRSLSKQPGPMEVLFDICKNPFLDIQLAGLTLLDAVCQHQWGQEMVAQVAGFVEYLLDRSVDNAKQSNEAKYDIVKRLTQSSAFDSNIITRLQTYVEQGPFYSETTLQVAMEEE</sequence>
<dbReference type="InterPro" id="IPR016024">
    <property type="entry name" value="ARM-type_fold"/>
</dbReference>
<proteinExistence type="inferred from homology"/>
<evidence type="ECO:0000313" key="4">
    <source>
        <dbReference type="RefSeq" id="XP_023933824.2"/>
    </source>
</evidence>
<organism evidence="3 4">
    <name type="scientific">Bicyclus anynana</name>
    <name type="common">Squinting bush brown butterfly</name>
    <dbReference type="NCBI Taxonomy" id="110368"/>
    <lineage>
        <taxon>Eukaryota</taxon>
        <taxon>Metazoa</taxon>
        <taxon>Ecdysozoa</taxon>
        <taxon>Arthropoda</taxon>
        <taxon>Hexapoda</taxon>
        <taxon>Insecta</taxon>
        <taxon>Pterygota</taxon>
        <taxon>Neoptera</taxon>
        <taxon>Endopterygota</taxon>
        <taxon>Lepidoptera</taxon>
        <taxon>Glossata</taxon>
        <taxon>Ditrysia</taxon>
        <taxon>Papilionoidea</taxon>
        <taxon>Nymphalidae</taxon>
        <taxon>Satyrinae</taxon>
        <taxon>Satyrini</taxon>
        <taxon>Mycalesina</taxon>
        <taxon>Bicyclus</taxon>
    </lineage>
</organism>
<keyword evidence="4" id="KW-0647">Proteasome</keyword>
<accession>A0A6J1MHK8</accession>
<dbReference type="PANTHER" id="PTHR13554:SF10">
    <property type="entry name" value="26S PROTEASOME NON-ATPASE REGULATORY SUBUNIT 5"/>
    <property type="match status" value="1"/>
</dbReference>
<dbReference type="RefSeq" id="XP_023933824.2">
    <property type="nucleotide sequence ID" value="XM_024078056.2"/>
</dbReference>
<evidence type="ECO:0000313" key="3">
    <source>
        <dbReference type="Proteomes" id="UP001652582"/>
    </source>
</evidence>
<dbReference type="AlphaFoldDB" id="A0A6J1MHK8"/>
<comment type="similarity">
    <text evidence="1">Belongs to the proteasome subunit S5B/HSM3 family.</text>
</comment>
<dbReference type="OrthoDB" id="10250600at2759"/>
<evidence type="ECO:0000256" key="2">
    <source>
        <dbReference type="ARBA" id="ARBA00014933"/>
    </source>
</evidence>